<proteinExistence type="predicted"/>
<keyword evidence="3" id="KW-1185">Reference proteome</keyword>
<keyword evidence="1" id="KW-0460">Magnesium</keyword>
<dbReference type="STRING" id="1806994.A0A507CIM5"/>
<dbReference type="GO" id="GO:0046872">
    <property type="term" value="F:metal ion binding"/>
    <property type="evidence" value="ECO:0007669"/>
    <property type="project" value="UniProtKB-KW"/>
</dbReference>
<dbReference type="InterPro" id="IPR036704">
    <property type="entry name" value="RraA/RraA-like_sf"/>
</dbReference>
<dbReference type="GO" id="GO:0047443">
    <property type="term" value="F:4-hydroxy-4-methyl-2-oxoglutarate aldolase activity"/>
    <property type="evidence" value="ECO:0007669"/>
    <property type="project" value="TreeGrafter"/>
</dbReference>
<dbReference type="EMBL" id="QEAO01000001">
    <property type="protein sequence ID" value="TPX38076.1"/>
    <property type="molecule type" value="Genomic_DNA"/>
</dbReference>
<dbReference type="SUPFAM" id="SSF89562">
    <property type="entry name" value="RraA-like"/>
    <property type="match status" value="1"/>
</dbReference>
<feature type="binding site" evidence="1">
    <location>
        <position position="119"/>
    </location>
    <ligand>
        <name>Mg(2+)</name>
        <dbReference type="ChEBI" id="CHEBI:18420"/>
    </ligand>
</feature>
<dbReference type="CDD" id="cd16841">
    <property type="entry name" value="RraA_family"/>
    <property type="match status" value="1"/>
</dbReference>
<dbReference type="Pfam" id="PF03737">
    <property type="entry name" value="RraA-like"/>
    <property type="match status" value="1"/>
</dbReference>
<evidence type="ECO:0008006" key="4">
    <source>
        <dbReference type="Google" id="ProtNLM"/>
    </source>
</evidence>
<keyword evidence="1" id="KW-0479">Metal-binding</keyword>
<feature type="binding site" evidence="1">
    <location>
        <begin position="96"/>
        <end position="99"/>
    </location>
    <ligand>
        <name>substrate</name>
    </ligand>
</feature>
<feature type="binding site" evidence="1">
    <location>
        <position position="118"/>
    </location>
    <ligand>
        <name>substrate</name>
    </ligand>
</feature>
<name>A0A507CIM5_9FUNG</name>
<dbReference type="RefSeq" id="XP_031027791.1">
    <property type="nucleotide sequence ID" value="XM_031166245.1"/>
</dbReference>
<dbReference type="GO" id="GO:0008948">
    <property type="term" value="F:oxaloacetate decarboxylase activity"/>
    <property type="evidence" value="ECO:0007669"/>
    <property type="project" value="TreeGrafter"/>
</dbReference>
<dbReference type="Gene3D" id="3.50.30.40">
    <property type="entry name" value="Ribonuclease E inhibitor RraA/RraA-like"/>
    <property type="match status" value="1"/>
</dbReference>
<reference evidence="2 3" key="1">
    <citation type="journal article" date="2019" name="Sci. Rep.">
        <title>Comparative genomics of chytrid fungi reveal insights into the obligate biotrophic and pathogenic lifestyle of Synchytrium endobioticum.</title>
        <authorList>
            <person name="van de Vossenberg B.T.L.H."/>
            <person name="Warris S."/>
            <person name="Nguyen H.D.T."/>
            <person name="van Gent-Pelzer M.P.E."/>
            <person name="Joly D.L."/>
            <person name="van de Geest H.C."/>
            <person name="Bonants P.J.M."/>
            <person name="Smith D.S."/>
            <person name="Levesque C.A."/>
            <person name="van der Lee T.A.J."/>
        </authorList>
    </citation>
    <scope>NUCLEOTIDE SEQUENCE [LARGE SCALE GENOMIC DNA]</scope>
    <source>
        <strain evidence="2 3">JEL517</strain>
    </source>
</reference>
<dbReference type="PANTHER" id="PTHR33254">
    <property type="entry name" value="4-HYDROXY-4-METHYL-2-OXOGLUTARATE ALDOLASE 3-RELATED"/>
    <property type="match status" value="1"/>
</dbReference>
<dbReference type="OrthoDB" id="1476984at2759"/>
<comment type="cofactor">
    <cofactor evidence="1">
        <name>Mg(2+)</name>
        <dbReference type="ChEBI" id="CHEBI:18420"/>
    </cofactor>
</comment>
<dbReference type="AlphaFoldDB" id="A0A507CIM5"/>
<organism evidence="2 3">
    <name type="scientific">Synchytrium microbalum</name>
    <dbReference type="NCBI Taxonomy" id="1806994"/>
    <lineage>
        <taxon>Eukaryota</taxon>
        <taxon>Fungi</taxon>
        <taxon>Fungi incertae sedis</taxon>
        <taxon>Chytridiomycota</taxon>
        <taxon>Chytridiomycota incertae sedis</taxon>
        <taxon>Chytridiomycetes</taxon>
        <taxon>Synchytriales</taxon>
        <taxon>Synchytriaceae</taxon>
        <taxon>Synchytrium</taxon>
    </lineage>
</organism>
<comment type="caution">
    <text evidence="2">The sequence shown here is derived from an EMBL/GenBank/DDBJ whole genome shotgun (WGS) entry which is preliminary data.</text>
</comment>
<protein>
    <recommendedName>
        <fullName evidence="4">4-hydroxy-4-methyl-2-oxoglutarate aldolase</fullName>
    </recommendedName>
</protein>
<accession>A0A507CIM5</accession>
<dbReference type="GeneID" id="42001542"/>
<sequence>MTSIAARLTRFSTCDLADSLTKLGINSFIPDVTMRSPLPTATGSSTRIAGPAHTVEFVDANDTTSPKSGVNQVDSAPSGSIVVIKTPHGAINAVWGGLMSARAQHLNVAGTIIEGRCRDLNEQYAFNYPLWASGTSTLGVNGYCRVATVGSAITLAAHTKYPVTVNSKDWIVADIDGVVRVPAERVEEVLTLVAEMEEVDALCMQDIKGGRSMAETFKERRKPKM</sequence>
<evidence type="ECO:0000256" key="1">
    <source>
        <dbReference type="PIRSR" id="PIRSR605493-1"/>
    </source>
</evidence>
<evidence type="ECO:0000313" key="3">
    <source>
        <dbReference type="Proteomes" id="UP000319731"/>
    </source>
</evidence>
<evidence type="ECO:0000313" key="2">
    <source>
        <dbReference type="EMBL" id="TPX38076.1"/>
    </source>
</evidence>
<dbReference type="PANTHER" id="PTHR33254:SF4">
    <property type="entry name" value="4-HYDROXY-4-METHYL-2-OXOGLUTARATE ALDOLASE 3-RELATED"/>
    <property type="match status" value="1"/>
</dbReference>
<dbReference type="InterPro" id="IPR005493">
    <property type="entry name" value="RraA/RraA-like"/>
</dbReference>
<dbReference type="Proteomes" id="UP000319731">
    <property type="component" value="Unassembled WGS sequence"/>
</dbReference>
<gene>
    <name evidence="2" type="ORF">SmJEL517_g00315</name>
</gene>